<dbReference type="EMBL" id="FNTI01000001">
    <property type="protein sequence ID" value="SEC11037.1"/>
    <property type="molecule type" value="Genomic_DNA"/>
</dbReference>
<dbReference type="AlphaFoldDB" id="A0A1H4PUA7"/>
<keyword evidence="1" id="KW-0472">Membrane</keyword>
<accession>A0A1H4PUA7</accession>
<evidence type="ECO:0000313" key="3">
    <source>
        <dbReference type="Proteomes" id="UP000183208"/>
    </source>
</evidence>
<proteinExistence type="predicted"/>
<evidence type="ECO:0000256" key="1">
    <source>
        <dbReference type="SAM" id="Phobius"/>
    </source>
</evidence>
<feature type="transmembrane region" description="Helical" evidence="1">
    <location>
        <begin position="12"/>
        <end position="32"/>
    </location>
</feature>
<name>A0A1H4PUA7_9BRAD</name>
<evidence type="ECO:0000313" key="2">
    <source>
        <dbReference type="EMBL" id="SEC11037.1"/>
    </source>
</evidence>
<keyword evidence="1" id="KW-1133">Transmembrane helix</keyword>
<sequence>MTVESPPKVVAGLAMKLAGFVTLLIGGMLLPGKAGRSCTVERVAAHLCSPSEDQAENYGLVLLFIGAHFDRTGRQA</sequence>
<dbReference type="Proteomes" id="UP000183208">
    <property type="component" value="Unassembled WGS sequence"/>
</dbReference>
<keyword evidence="1" id="KW-0812">Transmembrane</keyword>
<reference evidence="2 3" key="1">
    <citation type="submission" date="2016-10" db="EMBL/GenBank/DDBJ databases">
        <authorList>
            <person name="de Groot N.N."/>
        </authorList>
    </citation>
    <scope>NUCLEOTIDE SEQUENCE [LARGE SCALE GENOMIC DNA]</scope>
    <source>
        <strain evidence="2 3">GAS522</strain>
    </source>
</reference>
<protein>
    <submittedName>
        <fullName evidence="2">Uncharacterized protein</fullName>
    </submittedName>
</protein>
<organism evidence="2 3">
    <name type="scientific">Bradyrhizobium lablabi</name>
    <dbReference type="NCBI Taxonomy" id="722472"/>
    <lineage>
        <taxon>Bacteria</taxon>
        <taxon>Pseudomonadati</taxon>
        <taxon>Pseudomonadota</taxon>
        <taxon>Alphaproteobacteria</taxon>
        <taxon>Hyphomicrobiales</taxon>
        <taxon>Nitrobacteraceae</taxon>
        <taxon>Bradyrhizobium</taxon>
    </lineage>
</organism>
<gene>
    <name evidence="2" type="ORF">SAMN05444171_0680</name>
</gene>